<keyword evidence="12" id="KW-1133">Transmembrane helix</keyword>
<dbReference type="PROSITE" id="PS50112">
    <property type="entry name" value="PAS"/>
    <property type="match status" value="1"/>
</dbReference>
<evidence type="ECO:0000256" key="7">
    <source>
        <dbReference type="ARBA" id="ARBA00022737"/>
    </source>
</evidence>
<dbReference type="InterPro" id="IPR036890">
    <property type="entry name" value="HATPase_C_sf"/>
</dbReference>
<dbReference type="NCBIfam" id="TIGR00229">
    <property type="entry name" value="sensory_box"/>
    <property type="match status" value="2"/>
</dbReference>
<dbReference type="RefSeq" id="WP_165890038.1">
    <property type="nucleotide sequence ID" value="NZ_JBBGZA010000001.1"/>
</dbReference>
<dbReference type="EMBL" id="JBBGZA010000001">
    <property type="protein sequence ID" value="MEJ5094908.1"/>
    <property type="molecule type" value="Genomic_DNA"/>
</dbReference>
<feature type="transmembrane region" description="Helical" evidence="12">
    <location>
        <begin position="98"/>
        <end position="117"/>
    </location>
</feature>
<evidence type="ECO:0000256" key="5">
    <source>
        <dbReference type="ARBA" id="ARBA00022643"/>
    </source>
</evidence>
<keyword evidence="6" id="KW-0808">Transferase</keyword>
<evidence type="ECO:0000259" key="13">
    <source>
        <dbReference type="PROSITE" id="PS50112"/>
    </source>
</evidence>
<dbReference type="Pfam" id="PF08448">
    <property type="entry name" value="PAS_4"/>
    <property type="match status" value="1"/>
</dbReference>
<evidence type="ECO:0000256" key="4">
    <source>
        <dbReference type="ARBA" id="ARBA00022630"/>
    </source>
</evidence>
<dbReference type="CDD" id="cd00130">
    <property type="entry name" value="PAS"/>
    <property type="match status" value="2"/>
</dbReference>
<evidence type="ECO:0000256" key="12">
    <source>
        <dbReference type="SAM" id="Phobius"/>
    </source>
</evidence>
<comment type="catalytic activity">
    <reaction evidence="1">
        <text>ATP + protein L-histidine = ADP + protein N-phospho-L-histidine.</text>
        <dbReference type="EC" id="2.7.13.3"/>
    </reaction>
</comment>
<evidence type="ECO:0000256" key="11">
    <source>
        <dbReference type="ARBA" id="ARBA00023026"/>
    </source>
</evidence>
<evidence type="ECO:0000256" key="10">
    <source>
        <dbReference type="ARBA" id="ARBA00022840"/>
    </source>
</evidence>
<feature type="transmembrane region" description="Helical" evidence="12">
    <location>
        <begin position="21"/>
        <end position="43"/>
    </location>
</feature>
<accession>A0ABU8Q5H5</accession>
<dbReference type="SUPFAM" id="SSF55785">
    <property type="entry name" value="PYP-like sensor domain (PAS domain)"/>
    <property type="match status" value="2"/>
</dbReference>
<evidence type="ECO:0000256" key="9">
    <source>
        <dbReference type="ARBA" id="ARBA00022777"/>
    </source>
</evidence>
<keyword evidence="5" id="KW-0288">FMN</keyword>
<proteinExistence type="predicted"/>
<evidence type="ECO:0000259" key="14">
    <source>
        <dbReference type="PROSITE" id="PS50113"/>
    </source>
</evidence>
<keyword evidence="4" id="KW-0285">Flavoprotein</keyword>
<dbReference type="InterPro" id="IPR011102">
    <property type="entry name" value="Sig_transdc_His_kinase_HWE"/>
</dbReference>
<dbReference type="InterPro" id="IPR013767">
    <property type="entry name" value="PAS_fold"/>
</dbReference>
<comment type="caution">
    <text evidence="15">The sequence shown here is derived from an EMBL/GenBank/DDBJ whole genome shotgun (WGS) entry which is preliminary data.</text>
</comment>
<keyword evidence="11" id="KW-0843">Virulence</keyword>
<gene>
    <name evidence="15" type="ORF">WH159_10205</name>
</gene>
<dbReference type="InterPro" id="IPR000014">
    <property type="entry name" value="PAS"/>
</dbReference>
<dbReference type="PROSITE" id="PS50113">
    <property type="entry name" value="PAC"/>
    <property type="match status" value="1"/>
</dbReference>
<keyword evidence="16" id="KW-1185">Reference proteome</keyword>
<evidence type="ECO:0000256" key="3">
    <source>
        <dbReference type="ARBA" id="ARBA00022553"/>
    </source>
</evidence>
<keyword evidence="3" id="KW-0597">Phosphoprotein</keyword>
<feature type="domain" description="PAC" evidence="14">
    <location>
        <begin position="213"/>
        <end position="269"/>
    </location>
</feature>
<keyword evidence="8" id="KW-0547">Nucleotide-binding</keyword>
<protein>
    <recommendedName>
        <fullName evidence="2">histidine kinase</fullName>
        <ecNumber evidence="2">2.7.13.3</ecNumber>
    </recommendedName>
</protein>
<dbReference type="InterPro" id="IPR013656">
    <property type="entry name" value="PAS_4"/>
</dbReference>
<feature type="transmembrane region" description="Helical" evidence="12">
    <location>
        <begin position="73"/>
        <end position="92"/>
    </location>
</feature>
<dbReference type="InterPro" id="IPR000700">
    <property type="entry name" value="PAS-assoc_C"/>
</dbReference>
<dbReference type="Proteomes" id="UP001380365">
    <property type="component" value="Unassembled WGS sequence"/>
</dbReference>
<dbReference type="PANTHER" id="PTHR41523:SF7">
    <property type="entry name" value="HISTIDINE KINASE"/>
    <property type="match status" value="1"/>
</dbReference>
<evidence type="ECO:0000256" key="6">
    <source>
        <dbReference type="ARBA" id="ARBA00022679"/>
    </source>
</evidence>
<keyword evidence="12" id="KW-0472">Membrane</keyword>
<evidence type="ECO:0000256" key="8">
    <source>
        <dbReference type="ARBA" id="ARBA00022741"/>
    </source>
</evidence>
<sequence>MPPSKLTRFFEQFLFFSIRRPLPPVVQFAIATAAIVLVTLVRVLFVTVLLPWLLFMPAILLLALAFGRNVGLYATLLSAVLAGWSIAGPSGFLGLNPLQWIASGAFLVVGVGIVLLASELRASFARVNHLMQEAQFARDELAAREAFLSGVLSSSGDCIVVLDREANVLFVTENGRRALGLSEDADVHGTPWRMLWQELDGNRASGAIAAASEGHETNFAAPARIGDGSLRWWDVSVRPILQDGNSSGQVLLVARDITAKRASERERNRLARVVENSADFIGVASLDQRVEFLNPAGCDMVGLSPETVGETRMLDYIWPADVERLVEEVLPAIRDAGSWSGEMNLRHFRTGERIPVHYLGFRVQEQDGSLIGYGAVMRDFSEIERARFQQRLLNNELSHRLKNVLTMVQAIAAQSIRQAETLEDAGEAVSARLVALGRATDILTATSWQTAELHALVATVLRPHGALSRRIKVDGPSVAVNPRAALALALAIHELTTNAIKYGALSNETGEVALKWWIADGPIPDHPRLLLTWRETGGPNVTPPPRRGFGSVMIERSLKAYFRAHVTLDFLPEGVALTLDAPLADAIATDRAD</sequence>
<keyword evidence="12" id="KW-0812">Transmembrane</keyword>
<reference evidence="15 16" key="1">
    <citation type="submission" date="2023-12" db="EMBL/GenBank/DDBJ databases">
        <title>Gut-associated functions are favored during microbiome assembly across C. elegans life.</title>
        <authorList>
            <person name="Zimmermann J."/>
        </authorList>
    </citation>
    <scope>NUCLEOTIDE SEQUENCE [LARGE SCALE GENOMIC DNA]</scope>
    <source>
        <strain evidence="15 16">JUb134</strain>
    </source>
</reference>
<dbReference type="SMART" id="SM00091">
    <property type="entry name" value="PAS"/>
    <property type="match status" value="2"/>
</dbReference>
<evidence type="ECO:0000313" key="16">
    <source>
        <dbReference type="Proteomes" id="UP001380365"/>
    </source>
</evidence>
<evidence type="ECO:0000256" key="1">
    <source>
        <dbReference type="ARBA" id="ARBA00000085"/>
    </source>
</evidence>
<dbReference type="Pfam" id="PF07536">
    <property type="entry name" value="HWE_HK"/>
    <property type="match status" value="1"/>
</dbReference>
<keyword evidence="7" id="KW-0677">Repeat</keyword>
<dbReference type="SMART" id="SM00911">
    <property type="entry name" value="HWE_HK"/>
    <property type="match status" value="1"/>
</dbReference>
<evidence type="ECO:0000256" key="2">
    <source>
        <dbReference type="ARBA" id="ARBA00012438"/>
    </source>
</evidence>
<feature type="domain" description="PAS" evidence="13">
    <location>
        <begin position="266"/>
        <end position="336"/>
    </location>
</feature>
<dbReference type="InterPro" id="IPR035965">
    <property type="entry name" value="PAS-like_dom_sf"/>
</dbReference>
<evidence type="ECO:0000313" key="15">
    <source>
        <dbReference type="EMBL" id="MEJ5094908.1"/>
    </source>
</evidence>
<keyword evidence="9" id="KW-0418">Kinase</keyword>
<dbReference type="Gene3D" id="3.30.450.20">
    <property type="entry name" value="PAS domain"/>
    <property type="match status" value="2"/>
</dbReference>
<keyword evidence="10" id="KW-0067">ATP-binding</keyword>
<organism evidence="15 16">
    <name type="scientific">Sphingomonas molluscorum</name>
    <dbReference type="NCBI Taxonomy" id="418184"/>
    <lineage>
        <taxon>Bacteria</taxon>
        <taxon>Pseudomonadati</taxon>
        <taxon>Pseudomonadota</taxon>
        <taxon>Alphaproteobacteria</taxon>
        <taxon>Sphingomonadales</taxon>
        <taxon>Sphingomonadaceae</taxon>
        <taxon>Sphingomonas</taxon>
    </lineage>
</organism>
<dbReference type="EC" id="2.7.13.3" evidence="2"/>
<feature type="transmembrane region" description="Helical" evidence="12">
    <location>
        <begin position="49"/>
        <end position="66"/>
    </location>
</feature>
<dbReference type="Gene3D" id="3.30.565.10">
    <property type="entry name" value="Histidine kinase-like ATPase, C-terminal domain"/>
    <property type="match status" value="1"/>
</dbReference>
<dbReference type="Pfam" id="PF00989">
    <property type="entry name" value="PAS"/>
    <property type="match status" value="1"/>
</dbReference>
<dbReference type="PANTHER" id="PTHR41523">
    <property type="entry name" value="TWO-COMPONENT SYSTEM SENSOR PROTEIN"/>
    <property type="match status" value="1"/>
</dbReference>
<name>A0ABU8Q5H5_9SPHN</name>